<gene>
    <name evidence="3" type="ORF">CFOL_v3_12420</name>
</gene>
<keyword evidence="2" id="KW-0472">Membrane</keyword>
<sequence>IFNCEDVDIVLKFSLGVHIKRASSSYRSLNQRKKMVGDIMRKTKKQGKAGAKNDTSYSPSNSKRHQFCRLMQCIIIYPFIFSTYASLFHAMNFHAYIWVLERCICNMNSRM</sequence>
<keyword evidence="2" id="KW-1133">Transmembrane helix</keyword>
<evidence type="ECO:0000313" key="4">
    <source>
        <dbReference type="Proteomes" id="UP000187406"/>
    </source>
</evidence>
<dbReference type="InParanoid" id="A0A1Q3BLL7"/>
<proteinExistence type="predicted"/>
<feature type="region of interest" description="Disordered" evidence="1">
    <location>
        <begin position="42"/>
        <end position="62"/>
    </location>
</feature>
<evidence type="ECO:0000313" key="3">
    <source>
        <dbReference type="EMBL" id="GAV68917.1"/>
    </source>
</evidence>
<protein>
    <submittedName>
        <fullName evidence="3">Uncharacterized protein</fullName>
    </submittedName>
</protein>
<keyword evidence="2" id="KW-0812">Transmembrane</keyword>
<evidence type="ECO:0000256" key="2">
    <source>
        <dbReference type="SAM" id="Phobius"/>
    </source>
</evidence>
<dbReference type="EMBL" id="BDDD01000670">
    <property type="protein sequence ID" value="GAV68917.1"/>
    <property type="molecule type" value="Genomic_DNA"/>
</dbReference>
<feature type="non-terminal residue" evidence="3">
    <location>
        <position position="1"/>
    </location>
</feature>
<organism evidence="3 4">
    <name type="scientific">Cephalotus follicularis</name>
    <name type="common">Albany pitcher plant</name>
    <dbReference type="NCBI Taxonomy" id="3775"/>
    <lineage>
        <taxon>Eukaryota</taxon>
        <taxon>Viridiplantae</taxon>
        <taxon>Streptophyta</taxon>
        <taxon>Embryophyta</taxon>
        <taxon>Tracheophyta</taxon>
        <taxon>Spermatophyta</taxon>
        <taxon>Magnoliopsida</taxon>
        <taxon>eudicotyledons</taxon>
        <taxon>Gunneridae</taxon>
        <taxon>Pentapetalae</taxon>
        <taxon>rosids</taxon>
        <taxon>fabids</taxon>
        <taxon>Oxalidales</taxon>
        <taxon>Cephalotaceae</taxon>
        <taxon>Cephalotus</taxon>
    </lineage>
</organism>
<feature type="transmembrane region" description="Helical" evidence="2">
    <location>
        <begin position="74"/>
        <end position="99"/>
    </location>
</feature>
<evidence type="ECO:0000256" key="1">
    <source>
        <dbReference type="SAM" id="MobiDB-lite"/>
    </source>
</evidence>
<dbReference type="Proteomes" id="UP000187406">
    <property type="component" value="Unassembled WGS sequence"/>
</dbReference>
<reference evidence="4" key="1">
    <citation type="submission" date="2016-04" db="EMBL/GenBank/DDBJ databases">
        <title>Cephalotus genome sequencing.</title>
        <authorList>
            <person name="Fukushima K."/>
            <person name="Hasebe M."/>
            <person name="Fang X."/>
        </authorList>
    </citation>
    <scope>NUCLEOTIDE SEQUENCE [LARGE SCALE GENOMIC DNA]</scope>
    <source>
        <strain evidence="4">cv. St1</strain>
    </source>
</reference>
<name>A0A1Q3BLL7_CEPFO</name>
<keyword evidence="4" id="KW-1185">Reference proteome</keyword>
<comment type="caution">
    <text evidence="3">The sequence shown here is derived from an EMBL/GenBank/DDBJ whole genome shotgun (WGS) entry which is preliminary data.</text>
</comment>
<accession>A0A1Q3BLL7</accession>
<dbReference type="AlphaFoldDB" id="A0A1Q3BLL7"/>